<organism evidence="2 3">
    <name type="scientific">Bos mutus</name>
    <name type="common">wild yak</name>
    <dbReference type="NCBI Taxonomy" id="72004"/>
    <lineage>
        <taxon>Eukaryota</taxon>
        <taxon>Metazoa</taxon>
        <taxon>Chordata</taxon>
        <taxon>Craniata</taxon>
        <taxon>Vertebrata</taxon>
        <taxon>Euteleostomi</taxon>
        <taxon>Mammalia</taxon>
        <taxon>Eutheria</taxon>
        <taxon>Laurasiatheria</taxon>
        <taxon>Artiodactyla</taxon>
        <taxon>Ruminantia</taxon>
        <taxon>Pecora</taxon>
        <taxon>Bovidae</taxon>
        <taxon>Bovinae</taxon>
        <taxon>Bos</taxon>
    </lineage>
</organism>
<keyword evidence="3" id="KW-1185">Reference proteome</keyword>
<proteinExistence type="predicted"/>
<evidence type="ECO:0000313" key="3">
    <source>
        <dbReference type="Proteomes" id="UP000322234"/>
    </source>
</evidence>
<reference evidence="2" key="1">
    <citation type="submission" date="2019-10" db="EMBL/GenBank/DDBJ databases">
        <title>The sequence and de novo assembly of the wild yak genome.</title>
        <authorList>
            <person name="Liu Y."/>
        </authorList>
    </citation>
    <scope>NUCLEOTIDE SEQUENCE [LARGE SCALE GENOMIC DNA]</scope>
    <source>
        <strain evidence="2">WY2019</strain>
    </source>
</reference>
<dbReference type="AlphaFoldDB" id="A0A6B0RAH2"/>
<gene>
    <name evidence="2" type="ORF">E5288_WYG021509</name>
</gene>
<feature type="compositionally biased region" description="Basic residues" evidence="1">
    <location>
        <begin position="71"/>
        <end position="82"/>
    </location>
</feature>
<comment type="caution">
    <text evidence="2">The sequence shown here is derived from an EMBL/GenBank/DDBJ whole genome shotgun (WGS) entry which is preliminary data.</text>
</comment>
<dbReference type="EMBL" id="VBQZ03000023">
    <property type="protein sequence ID" value="MXQ84884.1"/>
    <property type="molecule type" value="Genomic_DNA"/>
</dbReference>
<protein>
    <submittedName>
        <fullName evidence="2">Uncharacterized protein</fullName>
    </submittedName>
</protein>
<accession>A0A6B0RAH2</accession>
<evidence type="ECO:0000313" key="2">
    <source>
        <dbReference type="EMBL" id="MXQ84884.1"/>
    </source>
</evidence>
<dbReference type="Proteomes" id="UP000322234">
    <property type="component" value="Unassembled WGS sequence"/>
</dbReference>
<name>A0A6B0RAH2_9CETA</name>
<evidence type="ECO:0000256" key="1">
    <source>
        <dbReference type="SAM" id="MobiDB-lite"/>
    </source>
</evidence>
<sequence length="118" mass="12825">MTVQRAELDQDIGNISQLTPSSIPISLLDISGTQGTLQRRAQNMLHIYNTKEKAAMTTASGLVKGEGGAKERRRIPGQKSKFRGTGPTELWKQESGMGCTGSKSQGFHGWQASSRKFS</sequence>
<feature type="region of interest" description="Disordered" evidence="1">
    <location>
        <begin position="58"/>
        <end position="118"/>
    </location>
</feature>
<feature type="compositionally biased region" description="Polar residues" evidence="1">
    <location>
        <begin position="101"/>
        <end position="118"/>
    </location>
</feature>